<comment type="caution">
    <text evidence="9">The sequence shown here is derived from an EMBL/GenBank/DDBJ whole genome shotgun (WGS) entry which is preliminary data.</text>
</comment>
<dbReference type="InterPro" id="IPR017972">
    <property type="entry name" value="Cyt_P450_CS"/>
</dbReference>
<dbReference type="AlphaFoldDB" id="A0A511MDW0"/>
<evidence type="ECO:0000313" key="9">
    <source>
        <dbReference type="EMBL" id="GEM38812.1"/>
    </source>
</evidence>
<gene>
    <name evidence="9" type="ORF">NN4_33310</name>
</gene>
<sequence>MAELTMHEIYNEEYLDDPYPLFQRIREVDPVYWDERMGDSGGWMVTGYEPAMTALMDPRLTAKRPSWDPSRLPEDSEPAHTDAMTSLNKQVVVSELPGHTRIRKLFNRPFMPKPVERMREEIMKTADRLLDRALVGGSGQLDAMGDFGFAMPATSLGGVLGIPKKQNYLPWMFSLGMLIDDGPVAQKTQPKLLRGVHDYLEFFRGQIDERRDGAGYDDMMQILADAYTTREFSDERELHANLAFLLTAGQISTAHQIGNTIMHLLRAPELYERLRAEPELVPAFSPELMRFDASIQLTKRRVIEPMELGGHELPAGAEIFIWIGAAHRDPDRFIDPDRLDLDREDVTHLTFGRGIHYCLGAQLGKLVHDIAVQAFLERVPCPRLAVEGKVKRSIMPTFRGPYQLPVAFG</sequence>
<dbReference type="InterPro" id="IPR036396">
    <property type="entry name" value="Cyt_P450_sf"/>
</dbReference>
<accession>A0A511MDW0</accession>
<dbReference type="SUPFAM" id="SSF48264">
    <property type="entry name" value="Cytochrome P450"/>
    <property type="match status" value="1"/>
</dbReference>
<dbReference type="PANTHER" id="PTHR46696:SF1">
    <property type="entry name" value="CYTOCHROME P450 YJIB-RELATED"/>
    <property type="match status" value="1"/>
</dbReference>
<protein>
    <submittedName>
        <fullName evidence="9">Cytochrome P450</fullName>
    </submittedName>
</protein>
<reference evidence="9 10" key="1">
    <citation type="submission" date="2019-07" db="EMBL/GenBank/DDBJ databases">
        <title>Whole genome shotgun sequence of Nocardia ninae NBRC 108245.</title>
        <authorList>
            <person name="Hosoyama A."/>
            <person name="Uohara A."/>
            <person name="Ohji S."/>
            <person name="Ichikawa N."/>
        </authorList>
    </citation>
    <scope>NUCLEOTIDE SEQUENCE [LARGE SCALE GENOMIC DNA]</scope>
    <source>
        <strain evidence="9 10">NBRC 108245</strain>
    </source>
</reference>
<dbReference type="PROSITE" id="PS00086">
    <property type="entry name" value="CYTOCHROME_P450"/>
    <property type="match status" value="1"/>
</dbReference>
<comment type="similarity">
    <text evidence="1 7">Belongs to the cytochrome P450 family.</text>
</comment>
<dbReference type="PANTHER" id="PTHR46696">
    <property type="entry name" value="P450, PUTATIVE (EUROFUNG)-RELATED"/>
    <property type="match status" value="1"/>
</dbReference>
<dbReference type="InterPro" id="IPR002397">
    <property type="entry name" value="Cyt_P450_B"/>
</dbReference>
<feature type="region of interest" description="Disordered" evidence="8">
    <location>
        <begin position="62"/>
        <end position="83"/>
    </location>
</feature>
<dbReference type="GO" id="GO:0005506">
    <property type="term" value="F:iron ion binding"/>
    <property type="evidence" value="ECO:0007669"/>
    <property type="project" value="InterPro"/>
</dbReference>
<keyword evidence="4 7" id="KW-0560">Oxidoreductase</keyword>
<evidence type="ECO:0000256" key="1">
    <source>
        <dbReference type="ARBA" id="ARBA00010617"/>
    </source>
</evidence>
<evidence type="ECO:0000256" key="3">
    <source>
        <dbReference type="ARBA" id="ARBA00022723"/>
    </source>
</evidence>
<proteinExistence type="inferred from homology"/>
<dbReference type="GO" id="GO:0004497">
    <property type="term" value="F:monooxygenase activity"/>
    <property type="evidence" value="ECO:0007669"/>
    <property type="project" value="UniProtKB-KW"/>
</dbReference>
<name>A0A511MDW0_9NOCA</name>
<organism evidence="9 10">
    <name type="scientific">Nocardia ninae NBRC 108245</name>
    <dbReference type="NCBI Taxonomy" id="1210091"/>
    <lineage>
        <taxon>Bacteria</taxon>
        <taxon>Bacillati</taxon>
        <taxon>Actinomycetota</taxon>
        <taxon>Actinomycetes</taxon>
        <taxon>Mycobacteriales</taxon>
        <taxon>Nocardiaceae</taxon>
        <taxon>Nocardia</taxon>
    </lineage>
</organism>
<evidence type="ECO:0000256" key="8">
    <source>
        <dbReference type="SAM" id="MobiDB-lite"/>
    </source>
</evidence>
<dbReference type="RefSeq" id="WP_147131571.1">
    <property type="nucleotide sequence ID" value="NZ_BJXA01000019.1"/>
</dbReference>
<dbReference type="GO" id="GO:0020037">
    <property type="term" value="F:heme binding"/>
    <property type="evidence" value="ECO:0007669"/>
    <property type="project" value="InterPro"/>
</dbReference>
<evidence type="ECO:0000256" key="5">
    <source>
        <dbReference type="ARBA" id="ARBA00023004"/>
    </source>
</evidence>
<dbReference type="PRINTS" id="PR00359">
    <property type="entry name" value="BP450"/>
</dbReference>
<feature type="compositionally biased region" description="Basic and acidic residues" evidence="8">
    <location>
        <begin position="71"/>
        <end position="80"/>
    </location>
</feature>
<dbReference type="OrthoDB" id="142769at2"/>
<dbReference type="GO" id="GO:0016705">
    <property type="term" value="F:oxidoreductase activity, acting on paired donors, with incorporation or reduction of molecular oxygen"/>
    <property type="evidence" value="ECO:0007669"/>
    <property type="project" value="InterPro"/>
</dbReference>
<keyword evidence="5 7" id="KW-0408">Iron</keyword>
<evidence type="ECO:0000256" key="2">
    <source>
        <dbReference type="ARBA" id="ARBA00022617"/>
    </source>
</evidence>
<dbReference type="InterPro" id="IPR001128">
    <property type="entry name" value="Cyt_P450"/>
</dbReference>
<dbReference type="Gene3D" id="1.10.630.10">
    <property type="entry name" value="Cytochrome P450"/>
    <property type="match status" value="1"/>
</dbReference>
<evidence type="ECO:0000256" key="7">
    <source>
        <dbReference type="RuleBase" id="RU000461"/>
    </source>
</evidence>
<dbReference type="Proteomes" id="UP000321424">
    <property type="component" value="Unassembled WGS sequence"/>
</dbReference>
<keyword evidence="6 7" id="KW-0503">Monooxygenase</keyword>
<dbReference type="Pfam" id="PF00067">
    <property type="entry name" value="p450"/>
    <property type="match status" value="1"/>
</dbReference>
<evidence type="ECO:0000256" key="6">
    <source>
        <dbReference type="ARBA" id="ARBA00023033"/>
    </source>
</evidence>
<keyword evidence="2 7" id="KW-0349">Heme</keyword>
<keyword evidence="10" id="KW-1185">Reference proteome</keyword>
<dbReference type="EMBL" id="BJXA01000019">
    <property type="protein sequence ID" value="GEM38812.1"/>
    <property type="molecule type" value="Genomic_DNA"/>
</dbReference>
<keyword evidence="3 7" id="KW-0479">Metal-binding</keyword>
<evidence type="ECO:0000256" key="4">
    <source>
        <dbReference type="ARBA" id="ARBA00023002"/>
    </source>
</evidence>
<evidence type="ECO:0000313" key="10">
    <source>
        <dbReference type="Proteomes" id="UP000321424"/>
    </source>
</evidence>